<keyword evidence="2" id="KW-1185">Reference proteome</keyword>
<reference evidence="1" key="3">
    <citation type="submission" date="2023-05" db="EMBL/GenBank/DDBJ databases">
        <authorList>
            <person name="Smith C.H."/>
        </authorList>
    </citation>
    <scope>NUCLEOTIDE SEQUENCE</scope>
    <source>
        <strain evidence="1">CHS0354</strain>
        <tissue evidence="1">Mantle</tissue>
    </source>
</reference>
<evidence type="ECO:0000313" key="1">
    <source>
        <dbReference type="EMBL" id="KAK3607189.1"/>
    </source>
</evidence>
<gene>
    <name evidence="1" type="ORF">CHS0354_007105</name>
</gene>
<protein>
    <submittedName>
        <fullName evidence="1">Uncharacterized protein</fullName>
    </submittedName>
</protein>
<evidence type="ECO:0000313" key="2">
    <source>
        <dbReference type="Proteomes" id="UP001195483"/>
    </source>
</evidence>
<dbReference type="Proteomes" id="UP001195483">
    <property type="component" value="Unassembled WGS sequence"/>
</dbReference>
<reference evidence="1" key="2">
    <citation type="journal article" date="2021" name="Genome Biol. Evol.">
        <title>Developing a high-quality reference genome for a parasitic bivalve with doubly uniparental inheritance (Bivalvia: Unionida).</title>
        <authorList>
            <person name="Smith C.H."/>
        </authorList>
    </citation>
    <scope>NUCLEOTIDE SEQUENCE</scope>
    <source>
        <strain evidence="1">CHS0354</strain>
        <tissue evidence="1">Mantle</tissue>
    </source>
</reference>
<sequence>MFLTENSSRTAIIDAVDKLCGETEFIADGSKPYCLPTVRGKHGDLKLLAPNTLPSSSSHVML</sequence>
<comment type="caution">
    <text evidence="1">The sequence shown here is derived from an EMBL/GenBank/DDBJ whole genome shotgun (WGS) entry which is preliminary data.</text>
</comment>
<name>A0AAE0TC57_9BIVA</name>
<proteinExistence type="predicted"/>
<reference evidence="1" key="1">
    <citation type="journal article" date="2021" name="Genome Biol. Evol.">
        <title>A High-Quality Reference Genome for a Parasitic Bivalve with Doubly Uniparental Inheritance (Bivalvia: Unionida).</title>
        <authorList>
            <person name="Smith C.H."/>
        </authorList>
    </citation>
    <scope>NUCLEOTIDE SEQUENCE</scope>
    <source>
        <strain evidence="1">CHS0354</strain>
    </source>
</reference>
<dbReference type="AlphaFoldDB" id="A0AAE0TC57"/>
<dbReference type="EMBL" id="JAEAOA010000479">
    <property type="protein sequence ID" value="KAK3607189.1"/>
    <property type="molecule type" value="Genomic_DNA"/>
</dbReference>
<accession>A0AAE0TC57</accession>
<organism evidence="1 2">
    <name type="scientific">Potamilus streckersoni</name>
    <dbReference type="NCBI Taxonomy" id="2493646"/>
    <lineage>
        <taxon>Eukaryota</taxon>
        <taxon>Metazoa</taxon>
        <taxon>Spiralia</taxon>
        <taxon>Lophotrochozoa</taxon>
        <taxon>Mollusca</taxon>
        <taxon>Bivalvia</taxon>
        <taxon>Autobranchia</taxon>
        <taxon>Heteroconchia</taxon>
        <taxon>Palaeoheterodonta</taxon>
        <taxon>Unionida</taxon>
        <taxon>Unionoidea</taxon>
        <taxon>Unionidae</taxon>
        <taxon>Ambleminae</taxon>
        <taxon>Lampsilini</taxon>
        <taxon>Potamilus</taxon>
    </lineage>
</organism>